<feature type="transmembrane region" description="Helical" evidence="3">
    <location>
        <begin position="206"/>
        <end position="224"/>
    </location>
</feature>
<sequence>MKLSAMKRKVRKWMHLQRKKRLSALLAKEKLLVLLYKDVYFTNEFHSSFPCEVDSLLQEFINVFPNEVPHGLPPLRGIEHQIDLVLGCPIPNRLAYRTNLEETKEIQKQMNELLQKGFVRKSLSPCFVSIILVPKKDRTWCMCVDNQAINKITVNYRYPIPRLDYMLDELFGYCVSTKIELKSGFNQIRMKKGDEWKTTFKTKYGLYEWLVVLFGLTNALSTFMSKTLDKHVEYLHVVLNVLRENKLYGNLKKCLFFLESVVFLGFVVSSKGIIMDRFSKMAHFIACSKINDGTHVADLFFKEVVCLHGMPRTIVSDRDVRFLESRRQNLLELHAKVRANIEKSNEQYARKENKGCVMTFEPGDCILVHSRNERFPTQRKYKLQPRADEKKGNKRLKEKTMQQKMLESM</sequence>
<proteinExistence type="predicted"/>
<organism evidence="5 6">
    <name type="scientific">Mucuna pruriens</name>
    <name type="common">Velvet bean</name>
    <name type="synonym">Dolichos pruriens</name>
    <dbReference type="NCBI Taxonomy" id="157652"/>
    <lineage>
        <taxon>Eukaryota</taxon>
        <taxon>Viridiplantae</taxon>
        <taxon>Streptophyta</taxon>
        <taxon>Embryophyta</taxon>
        <taxon>Tracheophyta</taxon>
        <taxon>Spermatophyta</taxon>
        <taxon>Magnoliopsida</taxon>
        <taxon>eudicotyledons</taxon>
        <taxon>Gunneridae</taxon>
        <taxon>Pentapetalae</taxon>
        <taxon>rosids</taxon>
        <taxon>fabids</taxon>
        <taxon>Fabales</taxon>
        <taxon>Fabaceae</taxon>
        <taxon>Papilionoideae</taxon>
        <taxon>50 kb inversion clade</taxon>
        <taxon>NPAAA clade</taxon>
        <taxon>indigoferoid/millettioid clade</taxon>
        <taxon>Phaseoleae</taxon>
        <taxon>Mucuna</taxon>
    </lineage>
</organism>
<dbReference type="SUPFAM" id="SSF53098">
    <property type="entry name" value="Ribonuclease H-like"/>
    <property type="match status" value="1"/>
</dbReference>
<protein>
    <recommendedName>
        <fullName evidence="4">Reverse transcriptase domain-containing protein</fullName>
    </recommendedName>
</protein>
<dbReference type="PANTHER" id="PTHR35046">
    <property type="entry name" value="ZINC KNUCKLE (CCHC-TYPE) FAMILY PROTEIN"/>
    <property type="match status" value="1"/>
</dbReference>
<dbReference type="SUPFAM" id="SSF56672">
    <property type="entry name" value="DNA/RNA polymerases"/>
    <property type="match status" value="1"/>
</dbReference>
<evidence type="ECO:0000259" key="4">
    <source>
        <dbReference type="Pfam" id="PF00078"/>
    </source>
</evidence>
<dbReference type="AlphaFoldDB" id="A0A371IAG1"/>
<dbReference type="InterPro" id="IPR036397">
    <property type="entry name" value="RNaseH_sf"/>
</dbReference>
<keyword evidence="1" id="KW-0175">Coiled coil</keyword>
<dbReference type="Gene3D" id="3.10.10.10">
    <property type="entry name" value="HIV Type 1 Reverse Transcriptase, subunit A, domain 1"/>
    <property type="match status" value="1"/>
</dbReference>
<keyword evidence="3" id="KW-1133">Transmembrane helix</keyword>
<feature type="region of interest" description="Disordered" evidence="2">
    <location>
        <begin position="382"/>
        <end position="409"/>
    </location>
</feature>
<gene>
    <name evidence="5" type="ORF">CR513_03214</name>
</gene>
<evidence type="ECO:0000256" key="2">
    <source>
        <dbReference type="SAM" id="MobiDB-lite"/>
    </source>
</evidence>
<keyword evidence="6" id="KW-1185">Reference proteome</keyword>
<evidence type="ECO:0000313" key="5">
    <source>
        <dbReference type="EMBL" id="RDY12033.1"/>
    </source>
</evidence>
<accession>A0A371IAG1</accession>
<dbReference type="PANTHER" id="PTHR35046:SF9">
    <property type="entry name" value="RNA-DIRECTED DNA POLYMERASE"/>
    <property type="match status" value="1"/>
</dbReference>
<feature type="non-terminal residue" evidence="5">
    <location>
        <position position="1"/>
    </location>
</feature>
<reference evidence="5" key="1">
    <citation type="submission" date="2018-05" db="EMBL/GenBank/DDBJ databases">
        <title>Draft genome of Mucuna pruriens seed.</title>
        <authorList>
            <person name="Nnadi N.E."/>
            <person name="Vos R."/>
            <person name="Hasami M.H."/>
            <person name="Devisetty U.K."/>
            <person name="Aguiy J.C."/>
        </authorList>
    </citation>
    <scope>NUCLEOTIDE SEQUENCE [LARGE SCALE GENOMIC DNA]</scope>
    <source>
        <strain evidence="5">JCA_2017</strain>
    </source>
</reference>
<evidence type="ECO:0000313" key="6">
    <source>
        <dbReference type="Proteomes" id="UP000257109"/>
    </source>
</evidence>
<evidence type="ECO:0000256" key="1">
    <source>
        <dbReference type="SAM" id="Coils"/>
    </source>
</evidence>
<dbReference type="Gene3D" id="3.30.420.10">
    <property type="entry name" value="Ribonuclease H-like superfamily/Ribonuclease H"/>
    <property type="match status" value="1"/>
</dbReference>
<name>A0A371IAG1_MUCPR</name>
<dbReference type="Pfam" id="PF00078">
    <property type="entry name" value="RVT_1"/>
    <property type="match status" value="1"/>
</dbReference>
<dbReference type="InterPro" id="IPR043502">
    <property type="entry name" value="DNA/RNA_pol_sf"/>
</dbReference>
<keyword evidence="3" id="KW-0472">Membrane</keyword>
<dbReference type="InterPro" id="IPR012337">
    <property type="entry name" value="RNaseH-like_sf"/>
</dbReference>
<feature type="transmembrane region" description="Helical" evidence="3">
    <location>
        <begin position="255"/>
        <end position="274"/>
    </location>
</feature>
<dbReference type="OrthoDB" id="532959at2759"/>
<dbReference type="GO" id="GO:0003676">
    <property type="term" value="F:nucleic acid binding"/>
    <property type="evidence" value="ECO:0007669"/>
    <property type="project" value="InterPro"/>
</dbReference>
<keyword evidence="3" id="KW-0812">Transmembrane</keyword>
<comment type="caution">
    <text evidence="5">The sequence shown here is derived from an EMBL/GenBank/DDBJ whole genome shotgun (WGS) entry which is preliminary data.</text>
</comment>
<dbReference type="InterPro" id="IPR000477">
    <property type="entry name" value="RT_dom"/>
</dbReference>
<evidence type="ECO:0000256" key="3">
    <source>
        <dbReference type="SAM" id="Phobius"/>
    </source>
</evidence>
<dbReference type="EMBL" id="QJKJ01000540">
    <property type="protein sequence ID" value="RDY12033.1"/>
    <property type="molecule type" value="Genomic_DNA"/>
</dbReference>
<dbReference type="Proteomes" id="UP000257109">
    <property type="component" value="Unassembled WGS sequence"/>
</dbReference>
<dbReference type="InterPro" id="IPR043128">
    <property type="entry name" value="Rev_trsase/Diguanyl_cyclase"/>
</dbReference>
<dbReference type="CDD" id="cd01647">
    <property type="entry name" value="RT_LTR"/>
    <property type="match status" value="1"/>
</dbReference>
<feature type="domain" description="Reverse transcriptase" evidence="4">
    <location>
        <begin position="133"/>
        <end position="224"/>
    </location>
</feature>
<dbReference type="Gene3D" id="3.30.70.270">
    <property type="match status" value="2"/>
</dbReference>
<feature type="coiled-coil region" evidence="1">
    <location>
        <begin position="327"/>
        <end position="354"/>
    </location>
</feature>